<dbReference type="PANTHER" id="PTHR23512:SF3">
    <property type="entry name" value="MAJOR FACILITATOR SUPERFAMILY DOMAIN-CONTAINING PROTEIN 1"/>
    <property type="match status" value="1"/>
</dbReference>
<comment type="catalytic activity">
    <reaction evidence="15">
        <text>L-arginyl-L-alpha-amino acid(out) = L-arginyl-L-alpha-amino acid(in)</text>
        <dbReference type="Rhea" id="RHEA:79371"/>
        <dbReference type="ChEBI" id="CHEBI:84315"/>
    </reaction>
</comment>
<dbReference type="SUPFAM" id="SSF103473">
    <property type="entry name" value="MFS general substrate transporter"/>
    <property type="match status" value="1"/>
</dbReference>
<dbReference type="EMBL" id="JAAAID010000730">
    <property type="protein sequence ID" value="KAG0014405.1"/>
    <property type="molecule type" value="Genomic_DNA"/>
</dbReference>
<feature type="transmembrane region" description="Helical" evidence="26">
    <location>
        <begin position="133"/>
        <end position="154"/>
    </location>
</feature>
<evidence type="ECO:0000256" key="12">
    <source>
        <dbReference type="ARBA" id="ARBA00044891"/>
    </source>
</evidence>
<comment type="catalytic activity">
    <reaction evidence="19">
        <text>L-alanyl-L-lysine(out) = L-alanyl-L-lysine(in)</text>
        <dbReference type="Rhea" id="RHEA:79415"/>
        <dbReference type="ChEBI" id="CHEBI:192470"/>
    </reaction>
</comment>
<sequence>MTLSSAALEEEDEAEKENEMAEDDQMRYSEIFTLKTTFWILSLCCISLYGAVVPFIHVSSDFLQKKWYLNDPTKAGAVMSIPDLVSSIGSPLCGYIVDRFGGRARYIPLSAILLIWAHAQLGFTMVIPVPAMLVLGLAYSLFASVLWPCIPFLVKDHQLGTAYGLVTIALNISLTFFPMLVASILDSTNGSYVHVEGLFVCLAIIGLLFSILLNVLDYRQGGHLQLTEGCSSPQSQDHDEDEVHEQRELYSRQDYYNPREPGFEYRRKRRYSQNIFAEEDPDIEDVQNMVTTKPVGEGIIAVIPHRRRHSMAGFAGQTERARLSYYAHHAQGAPSLNEIAGSMSQEPPSYLSTRIASTALDRMEE</sequence>
<evidence type="ECO:0000256" key="1">
    <source>
        <dbReference type="ARBA" id="ARBA00004155"/>
    </source>
</evidence>
<comment type="catalytic activity">
    <reaction evidence="10">
        <text>L-alpha-aminoacyl-L-arginine(out) = L-alpha-aminoacyl-L-arginine(in)</text>
        <dbReference type="Rhea" id="RHEA:79367"/>
        <dbReference type="ChEBI" id="CHEBI:229968"/>
    </reaction>
</comment>
<evidence type="ECO:0000256" key="24">
    <source>
        <dbReference type="ARBA" id="ARBA00046376"/>
    </source>
</evidence>
<accession>A0A9P6T002</accession>
<evidence type="ECO:0000256" key="11">
    <source>
        <dbReference type="ARBA" id="ARBA00044884"/>
    </source>
</evidence>
<dbReference type="Proteomes" id="UP000703661">
    <property type="component" value="Unassembled WGS sequence"/>
</dbReference>
<comment type="catalytic activity">
    <reaction evidence="12">
        <text>L-lysyl-L-alpha-amino acid(out) = L-lysyl-L-alpha-amino acid(in)</text>
        <dbReference type="Rhea" id="RHEA:79387"/>
        <dbReference type="ChEBI" id="CHEBI:229965"/>
    </reaction>
</comment>
<comment type="catalytic activity">
    <reaction evidence="18">
        <text>L-histidyl-L-alpha-amino acid(out) = L-histidyl-L-alpha-amino acid(in)</text>
        <dbReference type="Rhea" id="RHEA:79379"/>
        <dbReference type="ChEBI" id="CHEBI:229964"/>
    </reaction>
</comment>
<evidence type="ECO:0000256" key="7">
    <source>
        <dbReference type="ARBA" id="ARBA00023228"/>
    </source>
</evidence>
<evidence type="ECO:0000256" key="6">
    <source>
        <dbReference type="ARBA" id="ARBA00023136"/>
    </source>
</evidence>
<comment type="similarity">
    <text evidence="2">Belongs to the major facilitator superfamily.</text>
</comment>
<evidence type="ECO:0000256" key="8">
    <source>
        <dbReference type="ARBA" id="ARBA00044876"/>
    </source>
</evidence>
<dbReference type="AlphaFoldDB" id="A0A9P6T002"/>
<evidence type="ECO:0000256" key="17">
    <source>
        <dbReference type="ARBA" id="ARBA00044903"/>
    </source>
</evidence>
<dbReference type="InterPro" id="IPR011701">
    <property type="entry name" value="MFS"/>
</dbReference>
<feature type="region of interest" description="Disordered" evidence="25">
    <location>
        <begin position="1"/>
        <end position="22"/>
    </location>
</feature>
<evidence type="ECO:0000256" key="2">
    <source>
        <dbReference type="ARBA" id="ARBA00008335"/>
    </source>
</evidence>
<keyword evidence="3" id="KW-0813">Transport</keyword>
<comment type="function">
    <text evidence="23">Lysosomal dipeptide uniporter that selectively exports lysine, arginine or histidine-containing dipeptides with a net positive charge from the lysosome lumen into the cytosol. Could play a role in a specific type of protein O-glycosylation indirectly regulating macrophages migration and tissue invasion. Also essential for liver homeostasis.</text>
</comment>
<keyword evidence="5 26" id="KW-1133">Transmembrane helix</keyword>
<dbReference type="GO" id="GO:0022857">
    <property type="term" value="F:transmembrane transporter activity"/>
    <property type="evidence" value="ECO:0007669"/>
    <property type="project" value="InterPro"/>
</dbReference>
<evidence type="ECO:0000256" key="22">
    <source>
        <dbReference type="ARBA" id="ARBA00045018"/>
    </source>
</evidence>
<dbReference type="Gene3D" id="1.20.1250.20">
    <property type="entry name" value="MFS general substrate transporter like domains"/>
    <property type="match status" value="1"/>
</dbReference>
<evidence type="ECO:0000256" key="18">
    <source>
        <dbReference type="ARBA" id="ARBA00044912"/>
    </source>
</evidence>
<comment type="catalytic activity">
    <reaction evidence="16">
        <text>L-lysyl-L-lysine(out) = L-lysyl-L-lysine(in)</text>
        <dbReference type="Rhea" id="RHEA:79403"/>
        <dbReference type="ChEBI" id="CHEBI:229956"/>
    </reaction>
</comment>
<comment type="catalytic activity">
    <reaction evidence="14">
        <text>L-aspartyl-L-lysine(out) = L-aspartyl-L-lysine(in)</text>
        <dbReference type="Rhea" id="RHEA:79411"/>
        <dbReference type="ChEBI" id="CHEBI:229953"/>
    </reaction>
</comment>
<evidence type="ECO:0000256" key="9">
    <source>
        <dbReference type="ARBA" id="ARBA00044878"/>
    </source>
</evidence>
<keyword evidence="7" id="KW-0458">Lysosome</keyword>
<evidence type="ECO:0000313" key="28">
    <source>
        <dbReference type="Proteomes" id="UP000703661"/>
    </source>
</evidence>
<keyword evidence="4 26" id="KW-0812">Transmembrane</keyword>
<feature type="transmembrane region" description="Helical" evidence="26">
    <location>
        <begin position="77"/>
        <end position="97"/>
    </location>
</feature>
<comment type="catalytic activity">
    <reaction evidence="17">
        <text>L-arginyl-glycine(out) = L-arginyl-glycine(in)</text>
        <dbReference type="Rhea" id="RHEA:79391"/>
        <dbReference type="ChEBI" id="CHEBI:229955"/>
    </reaction>
</comment>
<protein>
    <recommendedName>
        <fullName evidence="21">Lysosomal dipeptide transporter MFSD1</fullName>
    </recommendedName>
    <alternativeName>
        <fullName evidence="22">Major facilitator superfamily domain-containing protein 1</fullName>
    </alternativeName>
</protein>
<evidence type="ECO:0000256" key="26">
    <source>
        <dbReference type="SAM" id="Phobius"/>
    </source>
</evidence>
<reference evidence="27" key="1">
    <citation type="journal article" date="2020" name="Fungal Divers.">
        <title>Resolving the Mortierellaceae phylogeny through synthesis of multi-gene phylogenetics and phylogenomics.</title>
        <authorList>
            <person name="Vandepol N."/>
            <person name="Liber J."/>
            <person name="Desiro A."/>
            <person name="Na H."/>
            <person name="Kennedy M."/>
            <person name="Barry K."/>
            <person name="Grigoriev I.V."/>
            <person name="Miller A.N."/>
            <person name="O'Donnell K."/>
            <person name="Stajich J.E."/>
            <person name="Bonito G."/>
        </authorList>
    </citation>
    <scope>NUCLEOTIDE SEQUENCE</scope>
    <source>
        <strain evidence="27">NRRL 2769</strain>
    </source>
</reference>
<organism evidence="27 28">
    <name type="scientific">Entomortierella chlamydospora</name>
    <dbReference type="NCBI Taxonomy" id="101097"/>
    <lineage>
        <taxon>Eukaryota</taxon>
        <taxon>Fungi</taxon>
        <taxon>Fungi incertae sedis</taxon>
        <taxon>Mucoromycota</taxon>
        <taxon>Mortierellomycotina</taxon>
        <taxon>Mortierellomycetes</taxon>
        <taxon>Mortierellales</taxon>
        <taxon>Mortierellaceae</taxon>
        <taxon>Entomortierella</taxon>
    </lineage>
</organism>
<feature type="transmembrane region" description="Helical" evidence="26">
    <location>
        <begin position="161"/>
        <end position="185"/>
    </location>
</feature>
<evidence type="ECO:0000256" key="16">
    <source>
        <dbReference type="ARBA" id="ARBA00044900"/>
    </source>
</evidence>
<evidence type="ECO:0000256" key="4">
    <source>
        <dbReference type="ARBA" id="ARBA00022692"/>
    </source>
</evidence>
<feature type="compositionally biased region" description="Acidic residues" evidence="25">
    <location>
        <begin position="8"/>
        <end position="22"/>
    </location>
</feature>
<evidence type="ECO:0000256" key="14">
    <source>
        <dbReference type="ARBA" id="ARBA00044898"/>
    </source>
</evidence>
<dbReference type="InterPro" id="IPR052187">
    <property type="entry name" value="MFSD1"/>
</dbReference>
<evidence type="ECO:0000256" key="25">
    <source>
        <dbReference type="SAM" id="MobiDB-lite"/>
    </source>
</evidence>
<keyword evidence="6 26" id="KW-0472">Membrane</keyword>
<evidence type="ECO:0000256" key="10">
    <source>
        <dbReference type="ARBA" id="ARBA00044881"/>
    </source>
</evidence>
<comment type="subcellular location">
    <subcellularLocation>
        <location evidence="1">Lysosome membrane</location>
        <topology evidence="1">Multi-pass membrane protein</topology>
    </subcellularLocation>
</comment>
<dbReference type="Pfam" id="PF07690">
    <property type="entry name" value="MFS_1"/>
    <property type="match status" value="1"/>
</dbReference>
<comment type="catalytic activity">
    <reaction evidence="20">
        <text>L-lysyl-glycine(out) = L-lysyl-glycine(in)</text>
        <dbReference type="Rhea" id="RHEA:79407"/>
        <dbReference type="ChEBI" id="CHEBI:191202"/>
    </reaction>
</comment>
<evidence type="ECO:0000256" key="15">
    <source>
        <dbReference type="ARBA" id="ARBA00044899"/>
    </source>
</evidence>
<feature type="transmembrane region" description="Helical" evidence="26">
    <location>
        <begin position="109"/>
        <end position="127"/>
    </location>
</feature>
<evidence type="ECO:0000256" key="5">
    <source>
        <dbReference type="ARBA" id="ARBA00022989"/>
    </source>
</evidence>
<comment type="catalytic activity">
    <reaction evidence="11">
        <text>L-alpha-aminoacyl-L-histidine(out) = L-alpha-aminoacyl-L-histidine(in)</text>
        <dbReference type="Rhea" id="RHEA:79375"/>
        <dbReference type="ChEBI" id="CHEBI:229967"/>
    </reaction>
</comment>
<evidence type="ECO:0000256" key="20">
    <source>
        <dbReference type="ARBA" id="ARBA00044924"/>
    </source>
</evidence>
<comment type="catalytic activity">
    <reaction evidence="8">
        <text>L-lysyl-L-alanine(out) = L-lysyl-L-alanine(in)</text>
        <dbReference type="Rhea" id="RHEA:79399"/>
        <dbReference type="ChEBI" id="CHEBI:229954"/>
    </reaction>
</comment>
<dbReference type="InterPro" id="IPR036259">
    <property type="entry name" value="MFS_trans_sf"/>
</dbReference>
<gene>
    <name evidence="27" type="ORF">BGZ80_010471</name>
</gene>
<comment type="subunit">
    <text evidence="24">Homodimer. Interacts with lysosomal protein GLMP (via lumenal domain); the interaction starts while both proteins are still in the endoplasmic reticulum and is required for stabilization of MFSD1 in lysosomes but has no direct effect on its targeting to lysosomes or transporter activity.</text>
</comment>
<name>A0A9P6T002_9FUNG</name>
<evidence type="ECO:0000256" key="13">
    <source>
        <dbReference type="ARBA" id="ARBA00044893"/>
    </source>
</evidence>
<evidence type="ECO:0000313" key="27">
    <source>
        <dbReference type="EMBL" id="KAG0014405.1"/>
    </source>
</evidence>
<evidence type="ECO:0000256" key="19">
    <source>
        <dbReference type="ARBA" id="ARBA00044919"/>
    </source>
</evidence>
<evidence type="ECO:0000256" key="21">
    <source>
        <dbReference type="ARBA" id="ARBA00044985"/>
    </source>
</evidence>
<evidence type="ECO:0000256" key="23">
    <source>
        <dbReference type="ARBA" id="ARBA00045709"/>
    </source>
</evidence>
<feature type="transmembrane region" description="Helical" evidence="26">
    <location>
        <begin position="197"/>
        <end position="216"/>
    </location>
</feature>
<comment type="catalytic activity">
    <reaction evidence="9">
        <text>L-histidyl-glycine(out) = L-histidyl-glycine(in)</text>
        <dbReference type="Rhea" id="RHEA:79395"/>
        <dbReference type="ChEBI" id="CHEBI:229957"/>
    </reaction>
</comment>
<proteinExistence type="inferred from homology"/>
<evidence type="ECO:0000256" key="3">
    <source>
        <dbReference type="ARBA" id="ARBA00022448"/>
    </source>
</evidence>
<feature type="transmembrane region" description="Helical" evidence="26">
    <location>
        <begin position="36"/>
        <end position="57"/>
    </location>
</feature>
<dbReference type="PANTHER" id="PTHR23512">
    <property type="entry name" value="MAJOR FACILITATOR SUPERFAMILY DOMAIN-CONTAINING PROTEIN 1"/>
    <property type="match status" value="1"/>
</dbReference>
<comment type="caution">
    <text evidence="27">The sequence shown here is derived from an EMBL/GenBank/DDBJ whole genome shotgun (WGS) entry which is preliminary data.</text>
</comment>
<comment type="catalytic activity">
    <reaction evidence="13">
        <text>L-alpha-aminoacyl-L-lysine(out) = L-alpha-aminoacyl-L-lysine(in)</text>
        <dbReference type="Rhea" id="RHEA:79383"/>
        <dbReference type="ChEBI" id="CHEBI:229966"/>
    </reaction>
</comment>
<keyword evidence="28" id="KW-1185">Reference proteome</keyword>